<name>A0A523QGX9_UNCAE</name>
<dbReference type="PANTHER" id="PTHR30591:SF1">
    <property type="entry name" value="RECBCD ENZYME SUBUNIT RECC"/>
    <property type="match status" value="1"/>
</dbReference>
<keyword evidence="8" id="KW-0238">DNA-binding</keyword>
<dbReference type="Gene3D" id="1.10.486.10">
    <property type="entry name" value="PCRA, domain 4"/>
    <property type="match status" value="1"/>
</dbReference>
<dbReference type="Pfam" id="PF13361">
    <property type="entry name" value="UvrD_C"/>
    <property type="match status" value="1"/>
</dbReference>
<dbReference type="InterPro" id="IPR038726">
    <property type="entry name" value="PDDEXK_AddAB-type"/>
</dbReference>
<dbReference type="SUPFAM" id="SSF52980">
    <property type="entry name" value="Restriction endonuclease-like"/>
    <property type="match status" value="1"/>
</dbReference>
<dbReference type="GO" id="GO:0005524">
    <property type="term" value="F:ATP binding"/>
    <property type="evidence" value="ECO:0007669"/>
    <property type="project" value="UniProtKB-KW"/>
</dbReference>
<dbReference type="PANTHER" id="PTHR30591">
    <property type="entry name" value="RECBCD ENZYME SUBUNIT RECC"/>
    <property type="match status" value="1"/>
</dbReference>
<evidence type="ECO:0000259" key="10">
    <source>
        <dbReference type="Pfam" id="PF12705"/>
    </source>
</evidence>
<evidence type="ECO:0000259" key="12">
    <source>
        <dbReference type="Pfam" id="PF21445"/>
    </source>
</evidence>
<keyword evidence="5" id="KW-0347">Helicase</keyword>
<evidence type="ECO:0000313" key="14">
    <source>
        <dbReference type="Proteomes" id="UP000320781"/>
    </source>
</evidence>
<proteinExistence type="predicted"/>
<dbReference type="GO" id="GO:0003677">
    <property type="term" value="F:DNA binding"/>
    <property type="evidence" value="ECO:0007669"/>
    <property type="project" value="UniProtKB-KW"/>
</dbReference>
<dbReference type="InterPro" id="IPR027417">
    <property type="entry name" value="P-loop_NTPase"/>
</dbReference>
<comment type="caution">
    <text evidence="13">The sequence shown here is derived from an EMBL/GenBank/DDBJ whole genome shotgun (WGS) entry which is preliminary data.</text>
</comment>
<dbReference type="GO" id="GO:0006310">
    <property type="term" value="P:DNA recombination"/>
    <property type="evidence" value="ECO:0007669"/>
    <property type="project" value="TreeGrafter"/>
</dbReference>
<evidence type="ECO:0000256" key="1">
    <source>
        <dbReference type="ARBA" id="ARBA00022722"/>
    </source>
</evidence>
<dbReference type="Pfam" id="PF21445">
    <property type="entry name" value="ADDB_N"/>
    <property type="match status" value="1"/>
</dbReference>
<sequence length="926" mass="107441">MIEIRASSFGRKNRTRKLFKDLIQTWKTSNFSDILYITPTSKKLRFSLREFERLALQRFPAIIPPHFFTLNTLASSYHLAGTPITDIAKHIIIEKLMRKTPGTFRAVSTGLVNQVSKLIKEIKTYSPVRSPAQLKLDAKTIRNSSVREKVLKLLNLYSRYSRLLKGSRLVDPEDVMKDSIAALRKSKGQRRNLLLLDGFYDVTSLQEMLIGELIRRVRKTVALTFDGEEKIYRIPKAFEEKLKGMGEHKFIKEPLKEDLPQIESSAYKTREEEVEGIAKKIKDVKCAHPEIPLNRIFVTFPAIENYSFFVPRIFEKYGIQFSLSPGYTLQSAPPINAIIGLLETIQREYPRDKFLGTLRSPYLRLMSEKDFAYLCHISLEEGIVKGEVSWKDGLERYIDSLVGKRSSYKEGPRVSRRDIELITSKIQKIFRRFSRLREKHSLVQFAKLLTQLIDWIEIKERIKEEEGELRERDEKALQSFLSTLDEISVAQRAGPRKLEKTSLQEFIKILKMSAASTEYIRKGKEFEGVQILGYLETRGLEPDLLFFGGLTDEDLPGAHYQDILLPDSIRQAWCLPTPEDIVERQRLHYHRLIKSAKRRVFLSYPLTVDDALVAPTPFMDERFKVKKPTVFRRNVIYGEQDRERLKKLTPPLRESISFAHFPSYEKTISIYVTDLEKFARCPFQYYVERVLGIEPAGEPTEYVSGVDYGRIVHDIMRLLYERVKTSHADFHESFEYAVAGVLGSLRIDKFWQDVIRDRLSLIRDDLIASDEELKRGGFHPAYTELSQRISFKTDGERIMLKGRLDRVDISKRAFVVIDYKTGKAPTKGDLQRGLHLQIPIYAWMLKKHLKIPPSAGLIYNLDIEKGFKKVTLFTEESAGEVISTSIRFLKQYSSMLREGRFPKKEKPQNCRNCPYKFVCENFEGQE</sequence>
<feature type="domain" description="UvrD-like helicase C-terminal" evidence="11">
    <location>
        <begin position="261"/>
        <end position="604"/>
    </location>
</feature>
<dbReference type="GO" id="GO:0004527">
    <property type="term" value="F:exonuclease activity"/>
    <property type="evidence" value="ECO:0007669"/>
    <property type="project" value="UniProtKB-KW"/>
</dbReference>
<keyword evidence="3" id="KW-0227">DNA damage</keyword>
<evidence type="ECO:0000256" key="6">
    <source>
        <dbReference type="ARBA" id="ARBA00022839"/>
    </source>
</evidence>
<organism evidence="13 14">
    <name type="scientific">Aerophobetes bacterium</name>
    <dbReference type="NCBI Taxonomy" id="2030807"/>
    <lineage>
        <taxon>Bacteria</taxon>
        <taxon>Candidatus Aerophobota</taxon>
    </lineage>
</organism>
<evidence type="ECO:0000256" key="2">
    <source>
        <dbReference type="ARBA" id="ARBA00022741"/>
    </source>
</evidence>
<dbReference type="InterPro" id="IPR011335">
    <property type="entry name" value="Restrct_endonuc-II-like"/>
</dbReference>
<dbReference type="Gene3D" id="3.90.320.10">
    <property type="match status" value="1"/>
</dbReference>
<evidence type="ECO:0000256" key="9">
    <source>
        <dbReference type="ARBA" id="ARBA00023204"/>
    </source>
</evidence>
<dbReference type="Proteomes" id="UP000320781">
    <property type="component" value="Unassembled WGS sequence"/>
</dbReference>
<dbReference type="InterPro" id="IPR049035">
    <property type="entry name" value="ADDB_N"/>
</dbReference>
<feature type="domain" description="PD-(D/E)XK endonuclease-like" evidence="10">
    <location>
        <begin position="672"/>
        <end position="920"/>
    </location>
</feature>
<keyword evidence="2" id="KW-0547">Nucleotide-binding</keyword>
<dbReference type="GO" id="GO:0004386">
    <property type="term" value="F:helicase activity"/>
    <property type="evidence" value="ECO:0007669"/>
    <property type="project" value="UniProtKB-KW"/>
</dbReference>
<dbReference type="AlphaFoldDB" id="A0A523QGX9"/>
<dbReference type="Gene3D" id="3.40.50.300">
    <property type="entry name" value="P-loop containing nucleotide triphosphate hydrolases"/>
    <property type="match status" value="2"/>
</dbReference>
<evidence type="ECO:0000313" key="13">
    <source>
        <dbReference type="EMBL" id="TES84738.1"/>
    </source>
</evidence>
<evidence type="ECO:0000256" key="4">
    <source>
        <dbReference type="ARBA" id="ARBA00022801"/>
    </source>
</evidence>
<dbReference type="InterPro" id="IPR011604">
    <property type="entry name" value="PDDEXK-like_dom_sf"/>
</dbReference>
<keyword evidence="4" id="KW-0378">Hydrolase</keyword>
<keyword evidence="6" id="KW-0269">Exonuclease</keyword>
<dbReference type="Pfam" id="PF12705">
    <property type="entry name" value="PDDEXK_1"/>
    <property type="match status" value="1"/>
</dbReference>
<keyword evidence="9" id="KW-0234">DNA repair</keyword>
<dbReference type="GO" id="GO:0006281">
    <property type="term" value="P:DNA repair"/>
    <property type="evidence" value="ECO:0007669"/>
    <property type="project" value="UniProtKB-KW"/>
</dbReference>
<reference evidence="13 14" key="1">
    <citation type="submission" date="2019-03" db="EMBL/GenBank/DDBJ databases">
        <title>Metabolic potential of uncultured bacteria and archaea associated with petroleum seepage in deep-sea sediments.</title>
        <authorList>
            <person name="Dong X."/>
            <person name="Hubert C."/>
        </authorList>
    </citation>
    <scope>NUCLEOTIDE SEQUENCE [LARGE SCALE GENOMIC DNA]</scope>
    <source>
        <strain evidence="13">E44_bin92</strain>
    </source>
</reference>
<evidence type="ECO:0000256" key="5">
    <source>
        <dbReference type="ARBA" id="ARBA00022806"/>
    </source>
</evidence>
<dbReference type="EMBL" id="SOKU01000295">
    <property type="protein sequence ID" value="TES84738.1"/>
    <property type="molecule type" value="Genomic_DNA"/>
</dbReference>
<evidence type="ECO:0000259" key="11">
    <source>
        <dbReference type="Pfam" id="PF13361"/>
    </source>
</evidence>
<evidence type="ECO:0000256" key="7">
    <source>
        <dbReference type="ARBA" id="ARBA00022840"/>
    </source>
</evidence>
<dbReference type="InterPro" id="IPR014017">
    <property type="entry name" value="DNA_helicase_UvrD-like_C"/>
</dbReference>
<evidence type="ECO:0000256" key="8">
    <source>
        <dbReference type="ARBA" id="ARBA00023125"/>
    </source>
</evidence>
<keyword evidence="1" id="KW-0540">Nuclease</keyword>
<evidence type="ECO:0000256" key="3">
    <source>
        <dbReference type="ARBA" id="ARBA00022763"/>
    </source>
</evidence>
<feature type="domain" description="ATP-dependent helicase/deoxyribonuclease subunit B N-terminal" evidence="12">
    <location>
        <begin position="79"/>
        <end position="238"/>
    </location>
</feature>
<protein>
    <submittedName>
        <fullName evidence="13">Dna2/Cas4 domain-containing protein</fullName>
    </submittedName>
</protein>
<gene>
    <name evidence="13" type="ORF">E3J95_06080</name>
</gene>
<accession>A0A523QGX9</accession>
<dbReference type="SUPFAM" id="SSF52540">
    <property type="entry name" value="P-loop containing nucleoside triphosphate hydrolases"/>
    <property type="match status" value="1"/>
</dbReference>
<keyword evidence="7" id="KW-0067">ATP-binding</keyword>